<organism evidence="2 3">
    <name type="scientific">Fonsecaea erecta</name>
    <dbReference type="NCBI Taxonomy" id="1367422"/>
    <lineage>
        <taxon>Eukaryota</taxon>
        <taxon>Fungi</taxon>
        <taxon>Dikarya</taxon>
        <taxon>Ascomycota</taxon>
        <taxon>Pezizomycotina</taxon>
        <taxon>Eurotiomycetes</taxon>
        <taxon>Chaetothyriomycetidae</taxon>
        <taxon>Chaetothyriales</taxon>
        <taxon>Herpotrichiellaceae</taxon>
        <taxon>Fonsecaea</taxon>
    </lineage>
</organism>
<feature type="compositionally biased region" description="Acidic residues" evidence="1">
    <location>
        <begin position="138"/>
        <end position="167"/>
    </location>
</feature>
<feature type="compositionally biased region" description="Acidic residues" evidence="1">
    <location>
        <begin position="175"/>
        <end position="185"/>
    </location>
</feature>
<comment type="caution">
    <text evidence="2">The sequence shown here is derived from an EMBL/GenBank/DDBJ whole genome shotgun (WGS) entry which is preliminary data.</text>
</comment>
<dbReference type="AlphaFoldDB" id="A0A178ZZ85"/>
<gene>
    <name evidence="2" type="ORF">AYL99_00668</name>
</gene>
<evidence type="ECO:0000313" key="2">
    <source>
        <dbReference type="EMBL" id="OAP64696.1"/>
    </source>
</evidence>
<dbReference type="RefSeq" id="XP_018698063.1">
    <property type="nucleotide sequence ID" value="XM_018832184.1"/>
</dbReference>
<keyword evidence="3" id="KW-1185">Reference proteome</keyword>
<feature type="region of interest" description="Disordered" evidence="1">
    <location>
        <begin position="125"/>
        <end position="221"/>
    </location>
</feature>
<name>A0A178ZZ85_9EURO</name>
<evidence type="ECO:0000313" key="3">
    <source>
        <dbReference type="Proteomes" id="UP000078343"/>
    </source>
</evidence>
<feature type="compositionally biased region" description="Basic and acidic residues" evidence="1">
    <location>
        <begin position="201"/>
        <end position="221"/>
    </location>
</feature>
<proteinExistence type="predicted"/>
<reference evidence="2 3" key="1">
    <citation type="submission" date="2016-04" db="EMBL/GenBank/DDBJ databases">
        <title>Draft genome of Fonsecaea erecta CBS 125763.</title>
        <authorList>
            <person name="Weiss V.A."/>
            <person name="Vicente V.A."/>
            <person name="Raittz R.T."/>
            <person name="Moreno L.F."/>
            <person name="De Souza E.M."/>
            <person name="Pedrosa F.O."/>
            <person name="Steffens M.B."/>
            <person name="Faoro H."/>
            <person name="Tadra-Sfeir M.Z."/>
            <person name="Najafzadeh M.J."/>
            <person name="Felipe M.S."/>
            <person name="Teixeira M."/>
            <person name="Sun J."/>
            <person name="Xi L."/>
            <person name="Gomes R."/>
            <person name="De Azevedo C.M."/>
            <person name="Salgado C.G."/>
            <person name="Da Silva M.B."/>
            <person name="Nascimento M.F."/>
            <person name="Queiroz-Telles F."/>
            <person name="Attili D.S."/>
            <person name="Gorbushina A."/>
        </authorList>
    </citation>
    <scope>NUCLEOTIDE SEQUENCE [LARGE SCALE GENOMIC DNA]</scope>
    <source>
        <strain evidence="2 3">CBS 125763</strain>
    </source>
</reference>
<evidence type="ECO:0000256" key="1">
    <source>
        <dbReference type="SAM" id="MobiDB-lite"/>
    </source>
</evidence>
<sequence>MADYEEPHQGIEELEEQLDDSIDEYVRVHDDPDQDEATRTAALHHHSKTIAYTAREILAIEPDNVEVHKLLAMFALSLNGQFQPHHYHDLGIEDENSEYQALNHHPWKSEYLPEEDHSELLDAANLPNEPHHHHNGHEEEENHGDDGEEENNGDDGDWNEEGDGYEEHEEHEAEMPQEDEGDEEAEGHYEGHDDGQDDGDEGWHSGDEYPHGHSHQHDHEY</sequence>
<dbReference type="GeneID" id="30004838"/>
<dbReference type="EMBL" id="LVYI01000001">
    <property type="protein sequence ID" value="OAP64696.1"/>
    <property type="molecule type" value="Genomic_DNA"/>
</dbReference>
<protein>
    <submittedName>
        <fullName evidence="2">Uncharacterized protein</fullName>
    </submittedName>
</protein>
<accession>A0A178ZZ85</accession>
<dbReference type="OrthoDB" id="10363385at2759"/>
<dbReference type="Proteomes" id="UP000078343">
    <property type="component" value="Unassembled WGS sequence"/>
</dbReference>